<feature type="compositionally biased region" description="Polar residues" evidence="1">
    <location>
        <begin position="311"/>
        <end position="326"/>
    </location>
</feature>
<feature type="compositionally biased region" description="Pro residues" evidence="1">
    <location>
        <begin position="445"/>
        <end position="454"/>
    </location>
</feature>
<protein>
    <submittedName>
        <fullName evidence="2">Uncharacterized protein</fullName>
    </submittedName>
</protein>
<feature type="region of interest" description="Disordered" evidence="1">
    <location>
        <begin position="303"/>
        <end position="349"/>
    </location>
</feature>
<feature type="region of interest" description="Disordered" evidence="1">
    <location>
        <begin position="702"/>
        <end position="730"/>
    </location>
</feature>
<dbReference type="Proteomes" id="UP000076761">
    <property type="component" value="Unassembled WGS sequence"/>
</dbReference>
<proteinExistence type="predicted"/>
<dbReference type="AlphaFoldDB" id="A0A165PG03"/>
<feature type="region of interest" description="Disordered" evidence="1">
    <location>
        <begin position="134"/>
        <end position="154"/>
    </location>
</feature>
<dbReference type="InParanoid" id="A0A165PG03"/>
<sequence>MAQALFEDHPLKEYLREIGEEMNTMPGGSPELDGALDEDTDDATGEENENEQGWMPLLMQNAFTLIQALLSTLHSPPQSRFEEQFKYDVISSNLLSSSLPAPTSTRTHAYTSPQNAIHIPGHLYSSRETSIDESPFGAIDITDPPPTSASAPNSDSATAAALSSVYLPPFLAVLAAVVALCDWHGTAILLLSSALYFTYGGCQTASKSRQDPSSIALDMLHELIHAGNVWDSTVNETFNLVELDEKRYENSAYCSPASPSSPTSPLRISLQTTLHTTTTQCDNIRHLFSALTCPTSLSQLSEMYAPPSPSASPLRQTFTGSSSGRPSSFPDRSLRPGKKSEIDEKEQKRATWNGSYTSLAFSGKDRRKEKRRSDLAAILQPPISVPATPELSEVVEEDACESAQELNAEADGEADLSDEYFGKDALGLRRRQRVRGLDSVLGMSTPPPSAPPSPLSHRYQTRHRTQSLTKRRSMASLSSPFSTGSRYTLLPAARHPLSLSSIQNSLQSALAAKRYACSYLLALRFKDEDQAYWEDVKSVVSLLKSTFEDASERLGEALQEACERRARDGSMTPLSEHSRVVSLEATGKTRVQAEKERTAMVVGDLLAVPSYAPMPSQLTRFAAHVDTISTALSDAREHLEECMVSLRSVGPQIHSEEEDVQVSGQTPPALEAYERLRRELGLALRECERGRERLLDILAPPRAAHAEESDEADDMPALGPDVGSDDSDKHNSMTPLVPLGSAELVAVVDPETLGKEDALDDVTSHLLLGTSSQHLPPPGIEQVFESDVVERVPFTRERSKLSREERIRLMKERREKTGSLRLSTSIISESESSPPVERWGPGGDVVQELKDVIWQVGEKRRKISEGHRSSPSLPEAPPTPEHDEEIRTLS</sequence>
<name>A0A165PG03_9AGAM</name>
<keyword evidence="3" id="KW-1185">Reference proteome</keyword>
<feature type="compositionally biased region" description="Basic residues" evidence="1">
    <location>
        <begin position="459"/>
        <end position="473"/>
    </location>
</feature>
<evidence type="ECO:0000313" key="3">
    <source>
        <dbReference type="Proteomes" id="UP000076761"/>
    </source>
</evidence>
<dbReference type="EMBL" id="KV425612">
    <property type="protein sequence ID" value="KZT20989.1"/>
    <property type="molecule type" value="Genomic_DNA"/>
</dbReference>
<feature type="region of interest" description="Disordered" evidence="1">
    <location>
        <begin position="860"/>
        <end position="890"/>
    </location>
</feature>
<dbReference type="OrthoDB" id="21151at2759"/>
<organism evidence="2 3">
    <name type="scientific">Neolentinus lepideus HHB14362 ss-1</name>
    <dbReference type="NCBI Taxonomy" id="1314782"/>
    <lineage>
        <taxon>Eukaryota</taxon>
        <taxon>Fungi</taxon>
        <taxon>Dikarya</taxon>
        <taxon>Basidiomycota</taxon>
        <taxon>Agaricomycotina</taxon>
        <taxon>Agaricomycetes</taxon>
        <taxon>Gloeophyllales</taxon>
        <taxon>Gloeophyllaceae</taxon>
        <taxon>Neolentinus</taxon>
    </lineage>
</organism>
<evidence type="ECO:0000313" key="2">
    <source>
        <dbReference type="EMBL" id="KZT20989.1"/>
    </source>
</evidence>
<dbReference type="STRING" id="1314782.A0A165PG03"/>
<accession>A0A165PG03</accession>
<feature type="compositionally biased region" description="Acidic residues" evidence="1">
    <location>
        <begin position="34"/>
        <end position="48"/>
    </location>
</feature>
<reference evidence="2 3" key="1">
    <citation type="journal article" date="2016" name="Mol. Biol. Evol.">
        <title>Comparative Genomics of Early-Diverging Mushroom-Forming Fungi Provides Insights into the Origins of Lignocellulose Decay Capabilities.</title>
        <authorList>
            <person name="Nagy L.G."/>
            <person name="Riley R."/>
            <person name="Tritt A."/>
            <person name="Adam C."/>
            <person name="Daum C."/>
            <person name="Floudas D."/>
            <person name="Sun H."/>
            <person name="Yadav J.S."/>
            <person name="Pangilinan J."/>
            <person name="Larsson K.H."/>
            <person name="Matsuura K."/>
            <person name="Barry K."/>
            <person name="Labutti K."/>
            <person name="Kuo R."/>
            <person name="Ohm R.A."/>
            <person name="Bhattacharya S.S."/>
            <person name="Shirouzu T."/>
            <person name="Yoshinaga Y."/>
            <person name="Martin F.M."/>
            <person name="Grigoriev I.V."/>
            <person name="Hibbett D.S."/>
        </authorList>
    </citation>
    <scope>NUCLEOTIDE SEQUENCE [LARGE SCALE GENOMIC DNA]</scope>
    <source>
        <strain evidence="2 3">HHB14362 ss-1</strain>
    </source>
</reference>
<gene>
    <name evidence="2" type="ORF">NEOLEDRAFT_1244857</name>
</gene>
<evidence type="ECO:0000256" key="1">
    <source>
        <dbReference type="SAM" id="MobiDB-lite"/>
    </source>
</evidence>
<feature type="region of interest" description="Disordered" evidence="1">
    <location>
        <begin position="439"/>
        <end position="479"/>
    </location>
</feature>
<feature type="compositionally biased region" description="Basic and acidic residues" evidence="1">
    <location>
        <begin position="332"/>
        <end position="349"/>
    </location>
</feature>
<feature type="compositionally biased region" description="Basic and acidic residues" evidence="1">
    <location>
        <begin position="880"/>
        <end position="890"/>
    </location>
</feature>
<feature type="region of interest" description="Disordered" evidence="1">
    <location>
        <begin position="23"/>
        <end position="48"/>
    </location>
</feature>